<evidence type="ECO:0000256" key="6">
    <source>
        <dbReference type="ARBA" id="ARBA00022723"/>
    </source>
</evidence>
<keyword evidence="9" id="KW-0408">Iron</keyword>
<dbReference type="Pfam" id="PF00067">
    <property type="entry name" value="p450"/>
    <property type="match status" value="1"/>
</dbReference>
<evidence type="ECO:0000256" key="4">
    <source>
        <dbReference type="ARBA" id="ARBA00022617"/>
    </source>
</evidence>
<accession>A0A194V309</accession>
<keyword evidence="11" id="KW-0472">Membrane</keyword>
<evidence type="ECO:0000256" key="7">
    <source>
        <dbReference type="ARBA" id="ARBA00022989"/>
    </source>
</evidence>
<dbReference type="Proteomes" id="UP000078576">
    <property type="component" value="Unassembled WGS sequence"/>
</dbReference>
<dbReference type="STRING" id="694573.A0A194V309"/>
<dbReference type="InterPro" id="IPR001128">
    <property type="entry name" value="Cyt_P450"/>
</dbReference>
<evidence type="ECO:0000313" key="13">
    <source>
        <dbReference type="Proteomes" id="UP000078576"/>
    </source>
</evidence>
<gene>
    <name evidence="12" type="ORF">VP1G_05614</name>
</gene>
<evidence type="ECO:0000256" key="11">
    <source>
        <dbReference type="ARBA" id="ARBA00023136"/>
    </source>
</evidence>
<dbReference type="GO" id="GO:0004497">
    <property type="term" value="F:monooxygenase activity"/>
    <property type="evidence" value="ECO:0007669"/>
    <property type="project" value="UniProtKB-KW"/>
</dbReference>
<keyword evidence="7" id="KW-1133">Transmembrane helix</keyword>
<dbReference type="InterPro" id="IPR050121">
    <property type="entry name" value="Cytochrome_P450_monoxygenase"/>
</dbReference>
<dbReference type="SUPFAM" id="SSF48264">
    <property type="entry name" value="Cytochrome P450"/>
    <property type="match status" value="1"/>
</dbReference>
<proteinExistence type="inferred from homology"/>
<comment type="subcellular location">
    <subcellularLocation>
        <location evidence="2">Membrane</location>
    </subcellularLocation>
</comment>
<evidence type="ECO:0000256" key="1">
    <source>
        <dbReference type="ARBA" id="ARBA00001971"/>
    </source>
</evidence>
<evidence type="ECO:0000256" key="5">
    <source>
        <dbReference type="ARBA" id="ARBA00022692"/>
    </source>
</evidence>
<evidence type="ECO:0000256" key="10">
    <source>
        <dbReference type="ARBA" id="ARBA00023033"/>
    </source>
</evidence>
<reference evidence="13" key="1">
    <citation type="submission" date="2014-12" db="EMBL/GenBank/DDBJ databases">
        <title>Genome Sequence of Valsa Canker Pathogens Uncovers a Specific Adaption of Colonization on Woody Bark.</title>
        <authorList>
            <person name="Yin Z."/>
            <person name="Liu H."/>
            <person name="Gao X."/>
            <person name="Li Z."/>
            <person name="Song N."/>
            <person name="Ke X."/>
            <person name="Dai Q."/>
            <person name="Wu Y."/>
            <person name="Sun Y."/>
            <person name="Xu J.-R."/>
            <person name="Kang Z.K."/>
            <person name="Wang L."/>
            <person name="Huang L."/>
        </authorList>
    </citation>
    <scope>NUCLEOTIDE SEQUENCE [LARGE SCALE GENOMIC DNA]</scope>
    <source>
        <strain evidence="13">SXYL134</strain>
    </source>
</reference>
<dbReference type="PANTHER" id="PTHR24305">
    <property type="entry name" value="CYTOCHROME P450"/>
    <property type="match status" value="1"/>
</dbReference>
<keyword evidence="6" id="KW-0479">Metal-binding</keyword>
<evidence type="ECO:0000256" key="8">
    <source>
        <dbReference type="ARBA" id="ARBA00023002"/>
    </source>
</evidence>
<evidence type="ECO:0000256" key="9">
    <source>
        <dbReference type="ARBA" id="ARBA00023004"/>
    </source>
</evidence>
<dbReference type="GO" id="GO:0016705">
    <property type="term" value="F:oxidoreductase activity, acting on paired donors, with incorporation or reduction of molecular oxygen"/>
    <property type="evidence" value="ECO:0007669"/>
    <property type="project" value="InterPro"/>
</dbReference>
<comment type="similarity">
    <text evidence="3">Belongs to the cytochrome P450 family.</text>
</comment>
<dbReference type="AlphaFoldDB" id="A0A194V309"/>
<keyword evidence="10" id="KW-0503">Monooxygenase</keyword>
<evidence type="ECO:0000256" key="2">
    <source>
        <dbReference type="ARBA" id="ARBA00004370"/>
    </source>
</evidence>
<dbReference type="InterPro" id="IPR036396">
    <property type="entry name" value="Cyt_P450_sf"/>
</dbReference>
<dbReference type="GO" id="GO:0016020">
    <property type="term" value="C:membrane"/>
    <property type="evidence" value="ECO:0007669"/>
    <property type="project" value="UniProtKB-SubCell"/>
</dbReference>
<dbReference type="GO" id="GO:0020037">
    <property type="term" value="F:heme binding"/>
    <property type="evidence" value="ECO:0007669"/>
    <property type="project" value="InterPro"/>
</dbReference>
<comment type="cofactor">
    <cofactor evidence="1">
        <name>heme</name>
        <dbReference type="ChEBI" id="CHEBI:30413"/>
    </cofactor>
</comment>
<dbReference type="Gene3D" id="1.10.630.10">
    <property type="entry name" value="Cytochrome P450"/>
    <property type="match status" value="1"/>
</dbReference>
<sequence length="327" mass="37340">MNQSIENIVGHGYLHYLPKIDGLKEAINLYEGHPVPINDLMAWYAFDAMGEFAFNQSFNMVKTREWHSVIAQLNKSFKIQGWLAPAVWAMRLTFTSAYIYAYLFPASHLNDWFAMNKFTEELIDKRMKTDSDDSDISSWFIKEFEESSDRAGLTKRRNLLYGNSITLLVAGSDTTRPSLIALWYFLALYPEHAEKIRSEIDMADTTDIDALALLPHLNGFINESLRLLHPGPTLGSRKTPREGMTLDGTYIPGNVKILAPRYTISRLYQAADLHVLIVASAFEDPLSFIPERWYSRPEMIKDKRAFAPFANGEKNHKIVLFSTSTDI</sequence>
<dbReference type="OrthoDB" id="6692864at2759"/>
<dbReference type="EMBL" id="KN714711">
    <property type="protein sequence ID" value="KUI58322.1"/>
    <property type="molecule type" value="Genomic_DNA"/>
</dbReference>
<dbReference type="GO" id="GO:0005506">
    <property type="term" value="F:iron ion binding"/>
    <property type="evidence" value="ECO:0007669"/>
    <property type="project" value="InterPro"/>
</dbReference>
<evidence type="ECO:0000313" key="12">
    <source>
        <dbReference type="EMBL" id="KUI58322.1"/>
    </source>
</evidence>
<evidence type="ECO:0000256" key="3">
    <source>
        <dbReference type="ARBA" id="ARBA00010617"/>
    </source>
</evidence>
<keyword evidence="8" id="KW-0560">Oxidoreductase</keyword>
<protein>
    <submittedName>
        <fullName evidence="12">Tryprostatin B 6-hydroxylase</fullName>
    </submittedName>
</protein>
<keyword evidence="4" id="KW-0349">Heme</keyword>
<name>A0A194V309_CYTMA</name>
<organism evidence="12 13">
    <name type="scientific">Cytospora mali</name>
    <name type="common">Apple Valsa canker fungus</name>
    <name type="synonym">Valsa mali</name>
    <dbReference type="NCBI Taxonomy" id="578113"/>
    <lineage>
        <taxon>Eukaryota</taxon>
        <taxon>Fungi</taxon>
        <taxon>Dikarya</taxon>
        <taxon>Ascomycota</taxon>
        <taxon>Pezizomycotina</taxon>
        <taxon>Sordariomycetes</taxon>
        <taxon>Sordariomycetidae</taxon>
        <taxon>Diaporthales</taxon>
        <taxon>Cytosporaceae</taxon>
        <taxon>Cytospora</taxon>
    </lineage>
</organism>
<keyword evidence="13" id="KW-1185">Reference proteome</keyword>
<dbReference type="PANTHER" id="PTHR24305:SF112">
    <property type="entry name" value="L-ORNITHINE-N5-MONOOXYGENASE (EUROFUNG)"/>
    <property type="match status" value="1"/>
</dbReference>
<keyword evidence="5" id="KW-0812">Transmembrane</keyword>